<sequence length="289" mass="33137">MKPFATRLFLMLFGLAMLMPFESQAELKRSFTVYAFLPWGSGTVGYMTELTSLEKDLKKMGIQPIWVVYEPHFSSPWGGQPTSQVKVVNESKQTLVIDEEKIKTVALNALRHPDIPVSFDTEFGSRFKPETVKSGVLEIIRLFKKYNNKSKVGVYAVAPQVIYAWQEDAAAKMQILNREYRDVANAVDFFSPMIYYRYNIDLPSWEKAAEYSINAAKSYRMDKPIIPYVSFDYNDHSEVSEQDAKKRMTFLYEHGAAGCIVWGSSKDKSFFDRRSGWSKAMVDFAAAHR</sequence>
<accession>A0A4R6Y775</accession>
<reference evidence="2 3" key="1">
    <citation type="submission" date="2019-03" db="EMBL/GenBank/DDBJ databases">
        <title>Genomic Encyclopedia of Type Strains, Phase IV (KMG-IV): sequencing the most valuable type-strain genomes for metagenomic binning, comparative biology and taxonomic classification.</title>
        <authorList>
            <person name="Goeker M."/>
        </authorList>
    </citation>
    <scope>NUCLEOTIDE SEQUENCE [LARGE SCALE GENOMIC DNA]</scope>
    <source>
        <strain evidence="2 3">DSM 102852</strain>
    </source>
</reference>
<feature type="chain" id="PRO_5020792933" evidence="1">
    <location>
        <begin position="26"/>
        <end position="289"/>
    </location>
</feature>
<dbReference type="OrthoDB" id="9086561at2"/>
<dbReference type="Gene3D" id="3.20.20.70">
    <property type="entry name" value="Aldolase class I"/>
    <property type="match status" value="1"/>
</dbReference>
<dbReference type="InterPro" id="IPR017853">
    <property type="entry name" value="GH"/>
</dbReference>
<gene>
    <name evidence="2" type="ORF">DFR44_11233</name>
</gene>
<comment type="caution">
    <text evidence="2">The sequence shown here is derived from an EMBL/GenBank/DDBJ whole genome shotgun (WGS) entry which is preliminary data.</text>
</comment>
<dbReference type="EMBL" id="SNZE01000012">
    <property type="protein sequence ID" value="TDR31164.1"/>
    <property type="molecule type" value="Genomic_DNA"/>
</dbReference>
<organism evidence="2 3">
    <name type="scientific">Hydromonas duriensis</name>
    <dbReference type="NCBI Taxonomy" id="1527608"/>
    <lineage>
        <taxon>Bacteria</taxon>
        <taxon>Pseudomonadati</taxon>
        <taxon>Pseudomonadota</taxon>
        <taxon>Betaproteobacteria</taxon>
        <taxon>Burkholderiales</taxon>
        <taxon>Burkholderiaceae</taxon>
        <taxon>Hydromonas</taxon>
    </lineage>
</organism>
<dbReference type="Proteomes" id="UP000294480">
    <property type="component" value="Unassembled WGS sequence"/>
</dbReference>
<dbReference type="AlphaFoldDB" id="A0A4R6Y775"/>
<keyword evidence="3" id="KW-1185">Reference proteome</keyword>
<evidence type="ECO:0000313" key="3">
    <source>
        <dbReference type="Proteomes" id="UP000294480"/>
    </source>
</evidence>
<evidence type="ECO:0000256" key="1">
    <source>
        <dbReference type="SAM" id="SignalP"/>
    </source>
</evidence>
<dbReference type="RefSeq" id="WP_133620425.1">
    <property type="nucleotide sequence ID" value="NZ_SNZE01000012.1"/>
</dbReference>
<protein>
    <submittedName>
        <fullName evidence="2">Hyaluronidase</fullName>
    </submittedName>
</protein>
<keyword evidence="1" id="KW-0732">Signal</keyword>
<dbReference type="SUPFAM" id="SSF51445">
    <property type="entry name" value="(Trans)glycosidases"/>
    <property type="match status" value="1"/>
</dbReference>
<proteinExistence type="predicted"/>
<name>A0A4R6Y775_9BURK</name>
<evidence type="ECO:0000313" key="2">
    <source>
        <dbReference type="EMBL" id="TDR31164.1"/>
    </source>
</evidence>
<feature type="signal peptide" evidence="1">
    <location>
        <begin position="1"/>
        <end position="25"/>
    </location>
</feature>
<dbReference type="InterPro" id="IPR013785">
    <property type="entry name" value="Aldolase_TIM"/>
</dbReference>